<reference evidence="3" key="1">
    <citation type="journal article" date="2013" name="Proc. Natl. Acad. Sci. U.S.A.">
        <title>Genome structure and metabolic features in the red seaweed Chondrus crispus shed light on evolution of the Archaeplastida.</title>
        <authorList>
            <person name="Collen J."/>
            <person name="Porcel B."/>
            <person name="Carre W."/>
            <person name="Ball S.G."/>
            <person name="Chaparro C."/>
            <person name="Tonon T."/>
            <person name="Barbeyron T."/>
            <person name="Michel G."/>
            <person name="Noel B."/>
            <person name="Valentin K."/>
            <person name="Elias M."/>
            <person name="Artiguenave F."/>
            <person name="Arun A."/>
            <person name="Aury J.M."/>
            <person name="Barbosa-Neto J.F."/>
            <person name="Bothwell J.H."/>
            <person name="Bouget F.Y."/>
            <person name="Brillet L."/>
            <person name="Cabello-Hurtado F."/>
            <person name="Capella-Gutierrez S."/>
            <person name="Charrier B."/>
            <person name="Cladiere L."/>
            <person name="Cock J.M."/>
            <person name="Coelho S.M."/>
            <person name="Colleoni C."/>
            <person name="Czjzek M."/>
            <person name="Da Silva C."/>
            <person name="Delage L."/>
            <person name="Denoeud F."/>
            <person name="Deschamps P."/>
            <person name="Dittami S.M."/>
            <person name="Gabaldon T."/>
            <person name="Gachon C.M."/>
            <person name="Groisillier A."/>
            <person name="Herve C."/>
            <person name="Jabbari K."/>
            <person name="Katinka M."/>
            <person name="Kloareg B."/>
            <person name="Kowalczyk N."/>
            <person name="Labadie K."/>
            <person name="Leblanc C."/>
            <person name="Lopez P.J."/>
            <person name="McLachlan D.H."/>
            <person name="Meslet-Cladiere L."/>
            <person name="Moustafa A."/>
            <person name="Nehr Z."/>
            <person name="Nyvall Collen P."/>
            <person name="Panaud O."/>
            <person name="Partensky F."/>
            <person name="Poulain J."/>
            <person name="Rensing S.A."/>
            <person name="Rousvoal S."/>
            <person name="Samson G."/>
            <person name="Symeonidi A."/>
            <person name="Weissenbach J."/>
            <person name="Zambounis A."/>
            <person name="Wincker P."/>
            <person name="Boyen C."/>
        </authorList>
    </citation>
    <scope>NUCLEOTIDE SEQUENCE [LARGE SCALE GENOMIC DNA]</scope>
    <source>
        <strain evidence="3">cv. Stackhouse</strain>
    </source>
</reference>
<evidence type="ECO:0000313" key="2">
    <source>
        <dbReference type="EMBL" id="CDF33661.1"/>
    </source>
</evidence>
<keyword evidence="3" id="KW-1185">Reference proteome</keyword>
<dbReference type="AlphaFoldDB" id="R7Q8F0"/>
<sequence>MRWAKSQAFLPTGNPTLHNCDTSPLQSCIYNHLSPHQGSPRIHPPHNFPSTLTTEEPAPIQFRNRTPTPYHLQ</sequence>
<dbReference type="RefSeq" id="XP_005713480.1">
    <property type="nucleotide sequence ID" value="XM_005713423.1"/>
</dbReference>
<accession>R7Q8F0</accession>
<dbReference type="KEGG" id="ccp:CHC_T00002213001"/>
<evidence type="ECO:0000256" key="1">
    <source>
        <dbReference type="SAM" id="MobiDB-lite"/>
    </source>
</evidence>
<feature type="region of interest" description="Disordered" evidence="1">
    <location>
        <begin position="34"/>
        <end position="73"/>
    </location>
</feature>
<dbReference type="GeneID" id="17321197"/>
<protein>
    <submittedName>
        <fullName evidence="2">Uncharacterized protein</fullName>
    </submittedName>
</protein>
<organism evidence="2 3">
    <name type="scientific">Chondrus crispus</name>
    <name type="common">Carrageen Irish moss</name>
    <name type="synonym">Polymorpha crispa</name>
    <dbReference type="NCBI Taxonomy" id="2769"/>
    <lineage>
        <taxon>Eukaryota</taxon>
        <taxon>Rhodophyta</taxon>
        <taxon>Florideophyceae</taxon>
        <taxon>Rhodymeniophycidae</taxon>
        <taxon>Gigartinales</taxon>
        <taxon>Gigartinaceae</taxon>
        <taxon>Chondrus</taxon>
    </lineage>
</organism>
<evidence type="ECO:0000313" key="3">
    <source>
        <dbReference type="Proteomes" id="UP000012073"/>
    </source>
</evidence>
<dbReference type="PhylomeDB" id="R7Q8F0"/>
<name>R7Q8F0_CHOCR</name>
<dbReference type="Gramene" id="CDF33661">
    <property type="protein sequence ID" value="CDF33661"/>
    <property type="gene ID" value="CHC_T00002213001"/>
</dbReference>
<gene>
    <name evidence="2" type="ORF">CHC_T00002213001</name>
</gene>
<proteinExistence type="predicted"/>
<dbReference type="EMBL" id="HG001653">
    <property type="protein sequence ID" value="CDF33661.1"/>
    <property type="molecule type" value="Genomic_DNA"/>
</dbReference>
<dbReference type="Proteomes" id="UP000012073">
    <property type="component" value="Unassembled WGS sequence"/>
</dbReference>